<reference evidence="4" key="1">
    <citation type="submission" date="2025-08" db="UniProtKB">
        <authorList>
            <consortium name="Ensembl"/>
        </authorList>
    </citation>
    <scope>IDENTIFICATION</scope>
</reference>
<dbReference type="InterPro" id="IPR011234">
    <property type="entry name" value="Fumarylacetoacetase-like_C"/>
</dbReference>
<comment type="similarity">
    <text evidence="1">Belongs to the FAH family.</text>
</comment>
<dbReference type="Gene3D" id="3.90.850.10">
    <property type="entry name" value="Fumarylacetoacetase-like, C-terminal domain"/>
    <property type="match status" value="1"/>
</dbReference>
<evidence type="ECO:0000256" key="1">
    <source>
        <dbReference type="ARBA" id="ARBA00010211"/>
    </source>
</evidence>
<name>A0A8D1Z6P4_PIG</name>
<dbReference type="Ensembl" id="ENSSSCT00065074691.1">
    <property type="protein sequence ID" value="ENSSSCP00065032530.1"/>
    <property type="gene ID" value="ENSSSCG00065054535.1"/>
</dbReference>
<dbReference type="Pfam" id="PF01557">
    <property type="entry name" value="FAA_hydrolase"/>
    <property type="match status" value="1"/>
</dbReference>
<dbReference type="AlphaFoldDB" id="A0A8D1Z6P4"/>
<dbReference type="SUPFAM" id="SSF56529">
    <property type="entry name" value="FAH"/>
    <property type="match status" value="1"/>
</dbReference>
<accession>A0A8D1Z6P4</accession>
<dbReference type="Proteomes" id="UP000694725">
    <property type="component" value="Unplaced"/>
</dbReference>
<protein>
    <recommendedName>
        <fullName evidence="3">Fumarylacetoacetase-like C-terminal domain-containing protein</fullName>
    </recommendedName>
</protein>
<evidence type="ECO:0000259" key="3">
    <source>
        <dbReference type="Pfam" id="PF01557"/>
    </source>
</evidence>
<evidence type="ECO:0000313" key="4">
    <source>
        <dbReference type="Ensembl" id="ENSSSCP00065032530.1"/>
    </source>
</evidence>
<dbReference type="GO" id="GO:0003824">
    <property type="term" value="F:catalytic activity"/>
    <property type="evidence" value="ECO:0007669"/>
    <property type="project" value="InterPro"/>
</dbReference>
<keyword evidence="2" id="KW-0479">Metal-binding</keyword>
<proteinExistence type="inferred from homology"/>
<feature type="domain" description="Fumarylacetoacetase-like C-terminal" evidence="3">
    <location>
        <begin position="107"/>
        <end position="307"/>
    </location>
</feature>
<organism evidence="4 5">
    <name type="scientific">Sus scrofa</name>
    <name type="common">Pig</name>
    <dbReference type="NCBI Taxonomy" id="9823"/>
    <lineage>
        <taxon>Eukaryota</taxon>
        <taxon>Metazoa</taxon>
        <taxon>Chordata</taxon>
        <taxon>Craniata</taxon>
        <taxon>Vertebrata</taxon>
        <taxon>Euteleostomi</taxon>
        <taxon>Mammalia</taxon>
        <taxon>Eutheria</taxon>
        <taxon>Laurasiatheria</taxon>
        <taxon>Artiodactyla</taxon>
        <taxon>Suina</taxon>
        <taxon>Suidae</taxon>
        <taxon>Sus</taxon>
    </lineage>
</organism>
<dbReference type="InterPro" id="IPR036663">
    <property type="entry name" value="Fumarylacetoacetase_C_sf"/>
</dbReference>
<evidence type="ECO:0000313" key="5">
    <source>
        <dbReference type="Proteomes" id="UP000694725"/>
    </source>
</evidence>
<dbReference type="GO" id="GO:0044281">
    <property type="term" value="P:small molecule metabolic process"/>
    <property type="evidence" value="ECO:0007669"/>
    <property type="project" value="UniProtKB-ARBA"/>
</dbReference>
<sequence length="307" mass="33863">MLVCGRRLLTALLQAQRWPFQPSRDMRLVQFQAPHLTGPHVGLESGNGEGVMNLSAFDPTPPKTVLEFLEQGEAAVSVARRALTAQLPVLPRSEVTILAPVTQPDRVVCVGMNYMDHCRQQNMPVPKEPIIFSKFSSFIMGPYDEIVLPPESQVSHCVSLSPSHGRLATDTMAHVAGFTVAHDVSACDWQMTCNGKQWLLGKTFDTFFPRALIPEWCFYISDPPNLKICCHGNGEVVQSSSTNQMVFKTEELIAWVSRFVTVCPGDIILTGTPAGVGVFRKPPLFLKKGDEVQCETEELGVIINKVV</sequence>
<dbReference type="PANTHER" id="PTHR42796">
    <property type="entry name" value="FUMARYLACETOACETATE HYDROLASE DOMAIN-CONTAINING PROTEIN 2A-RELATED"/>
    <property type="match status" value="1"/>
</dbReference>
<dbReference type="PANTHER" id="PTHR42796:SF4">
    <property type="entry name" value="FUMARYLACETOACETATE HYDROLASE DOMAIN-CONTAINING PROTEIN 2A"/>
    <property type="match status" value="1"/>
</dbReference>
<dbReference type="GO" id="GO:0046872">
    <property type="term" value="F:metal ion binding"/>
    <property type="evidence" value="ECO:0007669"/>
    <property type="project" value="UniProtKB-KW"/>
</dbReference>
<dbReference type="InterPro" id="IPR051121">
    <property type="entry name" value="FAH"/>
</dbReference>
<evidence type="ECO:0000256" key="2">
    <source>
        <dbReference type="ARBA" id="ARBA00022723"/>
    </source>
</evidence>